<proteinExistence type="predicted"/>
<protein>
    <recommendedName>
        <fullName evidence="2">DUF418 domain-containing protein</fullName>
    </recommendedName>
</protein>
<dbReference type="PANTHER" id="PTHR30590:SF2">
    <property type="entry name" value="INNER MEMBRANE PROTEIN"/>
    <property type="match status" value="1"/>
</dbReference>
<gene>
    <name evidence="3" type="ORF">BN1050_00511</name>
</gene>
<evidence type="ECO:0000313" key="3">
    <source>
        <dbReference type="EMBL" id="CEA00198.1"/>
    </source>
</evidence>
<dbReference type="InterPro" id="IPR052529">
    <property type="entry name" value="Bact_Transport_Assoc"/>
</dbReference>
<keyword evidence="1" id="KW-0812">Transmembrane</keyword>
<dbReference type="PANTHER" id="PTHR30590">
    <property type="entry name" value="INNER MEMBRANE PROTEIN"/>
    <property type="match status" value="1"/>
</dbReference>
<evidence type="ECO:0000259" key="2">
    <source>
        <dbReference type="Pfam" id="PF04235"/>
    </source>
</evidence>
<dbReference type="Pfam" id="PF04235">
    <property type="entry name" value="DUF418"/>
    <property type="match status" value="1"/>
</dbReference>
<feature type="transmembrane region" description="Helical" evidence="1">
    <location>
        <begin position="82"/>
        <end position="100"/>
    </location>
</feature>
<dbReference type="AlphaFoldDB" id="A0A078LYL7"/>
<dbReference type="EMBL" id="LN483073">
    <property type="protein sequence ID" value="CEA00198.1"/>
    <property type="molecule type" value="Genomic_DNA"/>
</dbReference>
<dbReference type="PATRIC" id="fig|1461583.4.peg.481"/>
<dbReference type="InterPro" id="IPR007349">
    <property type="entry name" value="DUF418"/>
</dbReference>
<feature type="transmembrane region" description="Helical" evidence="1">
    <location>
        <begin position="197"/>
        <end position="215"/>
    </location>
</feature>
<feature type="transmembrane region" description="Helical" evidence="1">
    <location>
        <begin position="227"/>
        <end position="247"/>
    </location>
</feature>
<organism evidence="3">
    <name type="scientific">Metalysinibacillus saudimassiliensis</name>
    <dbReference type="NCBI Taxonomy" id="1461583"/>
    <lineage>
        <taxon>Bacteria</taxon>
        <taxon>Bacillati</taxon>
        <taxon>Bacillota</taxon>
        <taxon>Bacilli</taxon>
        <taxon>Bacillales</taxon>
        <taxon>Caryophanaceae</taxon>
        <taxon>Metalysinibacillus</taxon>
    </lineage>
</organism>
<feature type="domain" description="DUF418" evidence="2">
    <location>
        <begin position="214"/>
        <end position="359"/>
    </location>
</feature>
<feature type="transmembrane region" description="Helical" evidence="1">
    <location>
        <begin position="51"/>
        <end position="70"/>
    </location>
</feature>
<dbReference type="HOGENOM" id="CLU_039610_0_0_9"/>
<feature type="transmembrane region" description="Helical" evidence="1">
    <location>
        <begin position="12"/>
        <end position="31"/>
    </location>
</feature>
<feature type="transmembrane region" description="Helical" evidence="1">
    <location>
        <begin position="325"/>
        <end position="347"/>
    </location>
</feature>
<feature type="transmembrane region" description="Helical" evidence="1">
    <location>
        <begin position="106"/>
        <end position="122"/>
    </location>
</feature>
<name>A0A078LYL7_9BACL</name>
<feature type="transmembrane region" description="Helical" evidence="1">
    <location>
        <begin position="129"/>
        <end position="148"/>
    </location>
</feature>
<feature type="transmembrane region" description="Helical" evidence="1">
    <location>
        <begin position="294"/>
        <end position="313"/>
    </location>
</feature>
<accession>A0A078LYL7</accession>
<keyword evidence="1" id="KW-0472">Membrane</keyword>
<reference evidence="3" key="1">
    <citation type="submission" date="2014-07" db="EMBL/GenBank/DDBJ databases">
        <authorList>
            <person name="Urmite Genomes Urmite Genomes"/>
        </authorList>
    </citation>
    <scope>NUCLEOTIDE SEQUENCE</scope>
    <source>
        <strain evidence="3">13S34_air</strain>
    </source>
</reference>
<sequence>MRIKMLDVVRGLAIIGTLGTNIWVFGGMGFSDEPSKLDDWISAVTNFLTNGKFLGLLTILFGVGMQLKYQSYMRRELPWKRMYLWSMLLLLLDGYIHFVLVFEFDVLMSYAVSGMIVALVITRSERFMAIVMAVAGIIHLISQVKYSLPFMGMERFSEEDMPLDERYFDEEFMAMGATWLEQVQYRFLNFWDLRGEAIMILPMNVFLFLLGVFLVRKGVFQSKKLQNRLLIFGLGVGIPLNLAPNFIDSLSGYDRYVFAPVLSLGYIGIIFMLDRYEIFPRLQKYMGNIGKMALSCYVLQNVVASIIFYEWGFNLAAHTNSVITLAMWGIITVFMAVFSTLWLKFFGQGPFESTWRKLSLAPFKGRL</sequence>
<feature type="transmembrane region" description="Helical" evidence="1">
    <location>
        <begin position="253"/>
        <end position="273"/>
    </location>
</feature>
<evidence type="ECO:0000256" key="1">
    <source>
        <dbReference type="SAM" id="Phobius"/>
    </source>
</evidence>
<keyword evidence="1" id="KW-1133">Transmembrane helix</keyword>